<evidence type="ECO:0000256" key="1">
    <source>
        <dbReference type="SAM" id="MobiDB-lite"/>
    </source>
</evidence>
<feature type="region of interest" description="Disordered" evidence="1">
    <location>
        <begin position="1"/>
        <end position="52"/>
    </location>
</feature>
<feature type="compositionally biased region" description="Low complexity" evidence="1">
    <location>
        <begin position="38"/>
        <end position="52"/>
    </location>
</feature>
<gene>
    <name evidence="2" type="ORF">KFK09_027077</name>
</gene>
<protein>
    <submittedName>
        <fullName evidence="2">Uncharacterized protein</fullName>
    </submittedName>
</protein>
<accession>A0A8T3AA15</accession>
<dbReference type="Proteomes" id="UP000829196">
    <property type="component" value="Unassembled WGS sequence"/>
</dbReference>
<dbReference type="EMBL" id="JAGYWB010000018">
    <property type="protein sequence ID" value="KAI0492801.1"/>
    <property type="molecule type" value="Genomic_DNA"/>
</dbReference>
<proteinExistence type="predicted"/>
<keyword evidence="3" id="KW-1185">Reference proteome</keyword>
<organism evidence="2 3">
    <name type="scientific">Dendrobium nobile</name>
    <name type="common">Orchid</name>
    <dbReference type="NCBI Taxonomy" id="94219"/>
    <lineage>
        <taxon>Eukaryota</taxon>
        <taxon>Viridiplantae</taxon>
        <taxon>Streptophyta</taxon>
        <taxon>Embryophyta</taxon>
        <taxon>Tracheophyta</taxon>
        <taxon>Spermatophyta</taxon>
        <taxon>Magnoliopsida</taxon>
        <taxon>Liliopsida</taxon>
        <taxon>Asparagales</taxon>
        <taxon>Orchidaceae</taxon>
        <taxon>Epidendroideae</taxon>
        <taxon>Malaxideae</taxon>
        <taxon>Dendrobiinae</taxon>
        <taxon>Dendrobium</taxon>
    </lineage>
</organism>
<dbReference type="AlphaFoldDB" id="A0A8T3AA15"/>
<evidence type="ECO:0000313" key="2">
    <source>
        <dbReference type="EMBL" id="KAI0492801.1"/>
    </source>
</evidence>
<sequence>MSVGCIRLSPAGGSNGARSAAERARWSASARVGPTETAAAARAPVPAGWPATTAAVPAPARSHQFGSRSDRTGLRFRLAVLPSDEENCRSGTLLFLFFSNFLFELGRRRN</sequence>
<reference evidence="2" key="1">
    <citation type="journal article" date="2022" name="Front. Genet.">
        <title>Chromosome-Scale Assembly of the Dendrobium nobile Genome Provides Insights Into the Molecular Mechanism of the Biosynthesis of the Medicinal Active Ingredient of Dendrobium.</title>
        <authorList>
            <person name="Xu Q."/>
            <person name="Niu S.-C."/>
            <person name="Li K.-L."/>
            <person name="Zheng P.-J."/>
            <person name="Zhang X.-J."/>
            <person name="Jia Y."/>
            <person name="Liu Y."/>
            <person name="Niu Y.-X."/>
            <person name="Yu L.-H."/>
            <person name="Chen D.-F."/>
            <person name="Zhang G.-Q."/>
        </authorList>
    </citation>
    <scope>NUCLEOTIDE SEQUENCE</scope>
    <source>
        <tissue evidence="2">Leaf</tissue>
    </source>
</reference>
<evidence type="ECO:0000313" key="3">
    <source>
        <dbReference type="Proteomes" id="UP000829196"/>
    </source>
</evidence>
<comment type="caution">
    <text evidence="2">The sequence shown here is derived from an EMBL/GenBank/DDBJ whole genome shotgun (WGS) entry which is preliminary data.</text>
</comment>
<name>A0A8T3AA15_DENNO</name>